<dbReference type="EMBL" id="BAVR01000037">
    <property type="protein sequence ID" value="GAE89431.1"/>
    <property type="molecule type" value="Genomic_DNA"/>
</dbReference>
<sequence>MQFLCIGVSDDSADSLKNCLINELSRNNKKNRNYMVRDIVDSEGSTSVICSLADGDAPSDMNSHLYDELVFNVCSALATFIIDKYEEKLIYRIINSNYGYFTRVERKEIQRLALAIIKNEDRNLLNSFFQIRRKNIIIKKLLEYFECSNSVILDGFVNFRLKDYMKDLEEIVEKAMDDFLMEREYQEFIMLLRYFVDKQDPKFNAVHIIVSYDNKYILLDQNKQEITNECIQEFMNDIPNGEINYDDLLVSSLITMAPRRIIIHGAESFRNKELLETIKNVFWGKVVICSECELCMVNMVRSENKSQV</sequence>
<dbReference type="STRING" id="1294263.JCM21531_2956"/>
<evidence type="ECO:0000313" key="1">
    <source>
        <dbReference type="EMBL" id="GAE89431.1"/>
    </source>
</evidence>
<organism evidence="1 2">
    <name type="scientific">Acetivibrio straminisolvens JCM 21531</name>
    <dbReference type="NCBI Taxonomy" id="1294263"/>
    <lineage>
        <taxon>Bacteria</taxon>
        <taxon>Bacillati</taxon>
        <taxon>Bacillota</taxon>
        <taxon>Clostridia</taxon>
        <taxon>Eubacteriales</taxon>
        <taxon>Oscillospiraceae</taxon>
        <taxon>Acetivibrio</taxon>
    </lineage>
</organism>
<gene>
    <name evidence="1" type="ORF">JCM21531_2956</name>
</gene>
<dbReference type="Pfam" id="PF08812">
    <property type="entry name" value="YtxC"/>
    <property type="match status" value="1"/>
</dbReference>
<evidence type="ECO:0000313" key="2">
    <source>
        <dbReference type="Proteomes" id="UP000019109"/>
    </source>
</evidence>
<accession>W4V8F3</accession>
<dbReference type="InterPro" id="IPR014199">
    <property type="entry name" value="Spore_YtxC"/>
</dbReference>
<protein>
    <recommendedName>
        <fullName evidence="3">Sporulation protein YtxC</fullName>
    </recommendedName>
</protein>
<dbReference type="Proteomes" id="UP000019109">
    <property type="component" value="Unassembled WGS sequence"/>
</dbReference>
<dbReference type="NCBIfam" id="TIGR02834">
    <property type="entry name" value="spo_ytxC"/>
    <property type="match status" value="1"/>
</dbReference>
<proteinExistence type="predicted"/>
<dbReference type="RefSeq" id="WP_038289698.1">
    <property type="nucleotide sequence ID" value="NZ_BAVR01000037.1"/>
</dbReference>
<keyword evidence="2" id="KW-1185">Reference proteome</keyword>
<evidence type="ECO:0008006" key="3">
    <source>
        <dbReference type="Google" id="ProtNLM"/>
    </source>
</evidence>
<name>W4V8F3_9FIRM</name>
<dbReference type="OrthoDB" id="2986513at2"/>
<dbReference type="AlphaFoldDB" id="W4V8F3"/>
<reference evidence="1" key="1">
    <citation type="journal article" date="2014" name="Genome Announc.">
        <title>Draft Genome Sequence of Clostridium straminisolvens Strain JCM 21531T, Isolated from a Cellulose-Degrading Bacterial Community.</title>
        <authorList>
            <person name="Yuki M."/>
            <person name="Oshima K."/>
            <person name="Suda W."/>
            <person name="Sakamoto M."/>
            <person name="Kitamura K."/>
            <person name="Iida T."/>
            <person name="Hattori M."/>
            <person name="Ohkuma M."/>
        </authorList>
    </citation>
    <scope>NUCLEOTIDE SEQUENCE [LARGE SCALE GENOMIC DNA]</scope>
    <source>
        <strain evidence="1">JCM 21531</strain>
    </source>
</reference>
<comment type="caution">
    <text evidence="1">The sequence shown here is derived from an EMBL/GenBank/DDBJ whole genome shotgun (WGS) entry which is preliminary data.</text>
</comment>